<dbReference type="AlphaFoldDB" id="A0A4Y2PNN0"/>
<gene>
    <name evidence="2" type="ORF">AVEN_35366_1</name>
</gene>
<reference evidence="2 3" key="1">
    <citation type="journal article" date="2019" name="Sci. Rep.">
        <title>Orb-weaving spider Araneus ventricosus genome elucidates the spidroin gene catalogue.</title>
        <authorList>
            <person name="Kono N."/>
            <person name="Nakamura H."/>
            <person name="Ohtoshi R."/>
            <person name="Moran D.A.P."/>
            <person name="Shinohara A."/>
            <person name="Yoshida Y."/>
            <person name="Fujiwara M."/>
            <person name="Mori M."/>
            <person name="Tomita M."/>
            <person name="Arakawa K."/>
        </authorList>
    </citation>
    <scope>NUCLEOTIDE SEQUENCE [LARGE SCALE GENOMIC DNA]</scope>
</reference>
<comment type="caution">
    <text evidence="2">The sequence shown here is derived from an EMBL/GenBank/DDBJ whole genome shotgun (WGS) entry which is preliminary data.</text>
</comment>
<protein>
    <submittedName>
        <fullName evidence="2">Uncharacterized protein</fullName>
    </submittedName>
</protein>
<feature type="compositionally biased region" description="Polar residues" evidence="1">
    <location>
        <begin position="164"/>
        <end position="175"/>
    </location>
</feature>
<feature type="region of interest" description="Disordered" evidence="1">
    <location>
        <begin position="102"/>
        <end position="123"/>
    </location>
</feature>
<feature type="region of interest" description="Disordered" evidence="1">
    <location>
        <begin position="45"/>
        <end position="80"/>
    </location>
</feature>
<evidence type="ECO:0000256" key="1">
    <source>
        <dbReference type="SAM" id="MobiDB-lite"/>
    </source>
</evidence>
<sequence>MAYGNSGPMCFSSQAFAQNSLPNCLLPIVNDRIFSPQTSEYALSSMQRNRYHKREDRDGSKAWRGEEKRGRELSSHGREAEEDCNDFETYSYIYKSQSYLKSPYGDGRSPSKQYSPDKPVSQKRHYEQITSTDNNCTFNSAQLTSFLARTADRTPKTFALQGDPSRSTHTPSSKRSPYVVSSGRPWRHMESSSTHSSVSSLLMEISRRFQHLSDPIFRRQICSQVAKVAEPDVAAASHPILIPAKLASQL</sequence>
<name>A0A4Y2PNN0_ARAVE</name>
<evidence type="ECO:0000313" key="3">
    <source>
        <dbReference type="Proteomes" id="UP000499080"/>
    </source>
</evidence>
<keyword evidence="3" id="KW-1185">Reference proteome</keyword>
<organism evidence="2 3">
    <name type="scientific">Araneus ventricosus</name>
    <name type="common">Orbweaver spider</name>
    <name type="synonym">Epeira ventricosa</name>
    <dbReference type="NCBI Taxonomy" id="182803"/>
    <lineage>
        <taxon>Eukaryota</taxon>
        <taxon>Metazoa</taxon>
        <taxon>Ecdysozoa</taxon>
        <taxon>Arthropoda</taxon>
        <taxon>Chelicerata</taxon>
        <taxon>Arachnida</taxon>
        <taxon>Araneae</taxon>
        <taxon>Araneomorphae</taxon>
        <taxon>Entelegynae</taxon>
        <taxon>Araneoidea</taxon>
        <taxon>Araneidae</taxon>
        <taxon>Araneus</taxon>
    </lineage>
</organism>
<feature type="compositionally biased region" description="Basic and acidic residues" evidence="1">
    <location>
        <begin position="53"/>
        <end position="79"/>
    </location>
</feature>
<evidence type="ECO:0000313" key="2">
    <source>
        <dbReference type="EMBL" id="GBN53538.1"/>
    </source>
</evidence>
<dbReference type="EMBL" id="BGPR01011904">
    <property type="protein sequence ID" value="GBN53538.1"/>
    <property type="molecule type" value="Genomic_DNA"/>
</dbReference>
<dbReference type="Proteomes" id="UP000499080">
    <property type="component" value="Unassembled WGS sequence"/>
</dbReference>
<accession>A0A4Y2PNN0</accession>
<proteinExistence type="predicted"/>
<feature type="region of interest" description="Disordered" evidence="1">
    <location>
        <begin position="155"/>
        <end position="193"/>
    </location>
</feature>